<evidence type="ECO:0008006" key="4">
    <source>
        <dbReference type="Google" id="ProtNLM"/>
    </source>
</evidence>
<dbReference type="EMBL" id="JXTB01000001">
    <property type="protein sequence ID" value="PON80649.1"/>
    <property type="molecule type" value="Genomic_DNA"/>
</dbReference>
<accession>A0A2P5E549</accession>
<keyword evidence="3" id="KW-1185">Reference proteome</keyword>
<proteinExistence type="predicted"/>
<name>A0A2P5E549_PARAD</name>
<keyword evidence="1" id="KW-0812">Transmembrane</keyword>
<feature type="transmembrane region" description="Helical" evidence="1">
    <location>
        <begin position="39"/>
        <end position="67"/>
    </location>
</feature>
<sequence>MKGNNRILDDVRGEFDSIWERVRYNVALWSMTLEILRSLLFRIFVEIGLFGCSLILSFLNFPFLFAIKFFCFLSPKKKSLSDLMNSDNKILAHQGGKNRFIVEIIEECYM</sequence>
<gene>
    <name evidence="2" type="ORF">PanWU01x14_002050</name>
</gene>
<dbReference type="AlphaFoldDB" id="A0A2P5E549"/>
<evidence type="ECO:0000256" key="1">
    <source>
        <dbReference type="SAM" id="Phobius"/>
    </source>
</evidence>
<dbReference type="Proteomes" id="UP000237105">
    <property type="component" value="Unassembled WGS sequence"/>
</dbReference>
<reference evidence="3" key="1">
    <citation type="submission" date="2016-06" db="EMBL/GenBank/DDBJ databases">
        <title>Parallel loss of symbiosis genes in relatives of nitrogen-fixing non-legume Parasponia.</title>
        <authorList>
            <person name="Van Velzen R."/>
            <person name="Holmer R."/>
            <person name="Bu F."/>
            <person name="Rutten L."/>
            <person name="Van Zeijl A."/>
            <person name="Liu W."/>
            <person name="Santuari L."/>
            <person name="Cao Q."/>
            <person name="Sharma T."/>
            <person name="Shen D."/>
            <person name="Roswanjaya Y."/>
            <person name="Wardhani T."/>
            <person name="Kalhor M.S."/>
            <person name="Jansen J."/>
            <person name="Van den Hoogen J."/>
            <person name="Gungor B."/>
            <person name="Hartog M."/>
            <person name="Hontelez J."/>
            <person name="Verver J."/>
            <person name="Yang W.-C."/>
            <person name="Schijlen E."/>
            <person name="Repin R."/>
            <person name="Schilthuizen M."/>
            <person name="Schranz E."/>
            <person name="Heidstra R."/>
            <person name="Miyata K."/>
            <person name="Fedorova E."/>
            <person name="Kohlen W."/>
            <person name="Bisseling T."/>
            <person name="Smit S."/>
            <person name="Geurts R."/>
        </authorList>
    </citation>
    <scope>NUCLEOTIDE SEQUENCE [LARGE SCALE GENOMIC DNA]</scope>
    <source>
        <strain evidence="3">cv. WU1-14</strain>
    </source>
</reference>
<evidence type="ECO:0000313" key="3">
    <source>
        <dbReference type="Proteomes" id="UP000237105"/>
    </source>
</evidence>
<keyword evidence="1" id="KW-0472">Membrane</keyword>
<organism evidence="2 3">
    <name type="scientific">Parasponia andersonii</name>
    <name type="common">Sponia andersonii</name>
    <dbReference type="NCBI Taxonomy" id="3476"/>
    <lineage>
        <taxon>Eukaryota</taxon>
        <taxon>Viridiplantae</taxon>
        <taxon>Streptophyta</taxon>
        <taxon>Embryophyta</taxon>
        <taxon>Tracheophyta</taxon>
        <taxon>Spermatophyta</taxon>
        <taxon>Magnoliopsida</taxon>
        <taxon>eudicotyledons</taxon>
        <taxon>Gunneridae</taxon>
        <taxon>Pentapetalae</taxon>
        <taxon>rosids</taxon>
        <taxon>fabids</taxon>
        <taxon>Rosales</taxon>
        <taxon>Cannabaceae</taxon>
        <taxon>Parasponia</taxon>
    </lineage>
</organism>
<comment type="caution">
    <text evidence="2">The sequence shown here is derived from an EMBL/GenBank/DDBJ whole genome shotgun (WGS) entry which is preliminary data.</text>
</comment>
<evidence type="ECO:0000313" key="2">
    <source>
        <dbReference type="EMBL" id="PON80649.1"/>
    </source>
</evidence>
<keyword evidence="1" id="KW-1133">Transmembrane helix</keyword>
<protein>
    <recommendedName>
        <fullName evidence="4">Transmembrane protein</fullName>
    </recommendedName>
</protein>